<dbReference type="InterPro" id="IPR032675">
    <property type="entry name" value="LRR_dom_sf"/>
</dbReference>
<dbReference type="PANTHER" id="PTHR10552:SF6">
    <property type="entry name" value="U2 SMALL NUCLEAR RIBONUCLEOPROTEIN A"/>
    <property type="match status" value="1"/>
</dbReference>
<sequence>MKLTPELIASSPSYINPLKDRELDLRGHKIPAIENLGVTRDQHDTIDLTDNSVSQLQNFPLLKRLSTLLVSNNRVAHISPTLAKSIPNLTSLCLTNNAVSEPGDLVPLAELKQLEFLSLVGNPVREKKYYREWVIFNCKSLRVLDYQRILDKERKSAKTLFLTPDNLPTALATSLTAAKATPTKAAATTEEEPSGPGGSALGAGKAGRLMTAEERERVKAAILKATSAEEVRRLEKTLREGWVPE</sequence>
<dbReference type="Gene3D" id="3.80.10.10">
    <property type="entry name" value="Ribonuclease Inhibitor"/>
    <property type="match status" value="1"/>
</dbReference>
<name>A0A0C3LK21_9AGAM</name>
<protein>
    <recommendedName>
        <fullName evidence="6">U2 small nuclear ribonucleoprotein A'</fullName>
    </recommendedName>
</protein>
<evidence type="ECO:0000313" key="8">
    <source>
        <dbReference type="EMBL" id="KIO34393.1"/>
    </source>
</evidence>
<dbReference type="FunFam" id="3.80.10.10:FF:000026">
    <property type="entry name" value="U2 small nuclear ribonucleoprotein A"/>
    <property type="match status" value="1"/>
</dbReference>
<keyword evidence="2" id="KW-0433">Leucine-rich repeat</keyword>
<evidence type="ECO:0000256" key="4">
    <source>
        <dbReference type="ARBA" id="ARBA00023242"/>
    </source>
</evidence>
<keyword evidence="9" id="KW-1185">Reference proteome</keyword>
<keyword evidence="4" id="KW-0539">Nucleus</keyword>
<dbReference type="GO" id="GO:0000398">
    <property type="term" value="P:mRNA splicing, via spliceosome"/>
    <property type="evidence" value="ECO:0007669"/>
    <property type="project" value="InterPro"/>
</dbReference>
<dbReference type="HOGENOM" id="CLU_061027_1_0_1"/>
<evidence type="ECO:0000256" key="6">
    <source>
        <dbReference type="ARBA" id="ARBA00024238"/>
    </source>
</evidence>
<accession>A0A0C3LK21</accession>
<evidence type="ECO:0000256" key="5">
    <source>
        <dbReference type="ARBA" id="ARBA00024196"/>
    </source>
</evidence>
<dbReference type="AlphaFoldDB" id="A0A0C3LK21"/>
<dbReference type="GO" id="GO:0030620">
    <property type="term" value="F:U2 snRNA binding"/>
    <property type="evidence" value="ECO:0007669"/>
    <property type="project" value="InterPro"/>
</dbReference>
<evidence type="ECO:0000256" key="3">
    <source>
        <dbReference type="ARBA" id="ARBA00022737"/>
    </source>
</evidence>
<reference evidence="9" key="2">
    <citation type="submission" date="2015-01" db="EMBL/GenBank/DDBJ databases">
        <title>Evolutionary Origins and Diversification of the Mycorrhizal Mutualists.</title>
        <authorList>
            <consortium name="DOE Joint Genome Institute"/>
            <consortium name="Mycorrhizal Genomics Consortium"/>
            <person name="Kohler A."/>
            <person name="Kuo A."/>
            <person name="Nagy L.G."/>
            <person name="Floudas D."/>
            <person name="Copeland A."/>
            <person name="Barry K.W."/>
            <person name="Cichocki N."/>
            <person name="Veneault-Fourrey C."/>
            <person name="LaButti K."/>
            <person name="Lindquist E.A."/>
            <person name="Lipzen A."/>
            <person name="Lundell T."/>
            <person name="Morin E."/>
            <person name="Murat C."/>
            <person name="Riley R."/>
            <person name="Ohm R."/>
            <person name="Sun H."/>
            <person name="Tunlid A."/>
            <person name="Henrissat B."/>
            <person name="Grigoriev I.V."/>
            <person name="Hibbett D.S."/>
            <person name="Martin F."/>
        </authorList>
    </citation>
    <scope>NUCLEOTIDE SEQUENCE [LARGE SCALE GENOMIC DNA]</scope>
    <source>
        <strain evidence="9">MUT 4182</strain>
    </source>
</reference>
<dbReference type="SUPFAM" id="SSF52058">
    <property type="entry name" value="L domain-like"/>
    <property type="match status" value="1"/>
</dbReference>
<feature type="compositionally biased region" description="Gly residues" evidence="7">
    <location>
        <begin position="195"/>
        <end position="205"/>
    </location>
</feature>
<dbReference type="GO" id="GO:0005686">
    <property type="term" value="C:U2 snRNP"/>
    <property type="evidence" value="ECO:0007669"/>
    <property type="project" value="TreeGrafter"/>
</dbReference>
<feature type="region of interest" description="Disordered" evidence="7">
    <location>
        <begin position="181"/>
        <end position="210"/>
    </location>
</feature>
<dbReference type="STRING" id="1051891.A0A0C3LK21"/>
<keyword evidence="3" id="KW-0677">Repeat</keyword>
<comment type="subcellular location">
    <subcellularLocation>
        <location evidence="1">Nucleus</location>
    </subcellularLocation>
</comment>
<organism evidence="8 9">
    <name type="scientific">Tulasnella calospora MUT 4182</name>
    <dbReference type="NCBI Taxonomy" id="1051891"/>
    <lineage>
        <taxon>Eukaryota</taxon>
        <taxon>Fungi</taxon>
        <taxon>Dikarya</taxon>
        <taxon>Basidiomycota</taxon>
        <taxon>Agaricomycotina</taxon>
        <taxon>Agaricomycetes</taxon>
        <taxon>Cantharellales</taxon>
        <taxon>Tulasnellaceae</taxon>
        <taxon>Tulasnella</taxon>
    </lineage>
</organism>
<reference evidence="8 9" key="1">
    <citation type="submission" date="2014-04" db="EMBL/GenBank/DDBJ databases">
        <authorList>
            <consortium name="DOE Joint Genome Institute"/>
            <person name="Kuo A."/>
            <person name="Girlanda M."/>
            <person name="Perotto S."/>
            <person name="Kohler A."/>
            <person name="Nagy L.G."/>
            <person name="Floudas D."/>
            <person name="Copeland A."/>
            <person name="Barry K.W."/>
            <person name="Cichocki N."/>
            <person name="Veneault-Fourrey C."/>
            <person name="LaButti K."/>
            <person name="Lindquist E.A."/>
            <person name="Lipzen A."/>
            <person name="Lundell T."/>
            <person name="Morin E."/>
            <person name="Murat C."/>
            <person name="Sun H."/>
            <person name="Tunlid A."/>
            <person name="Henrissat B."/>
            <person name="Grigoriev I.V."/>
            <person name="Hibbett D.S."/>
            <person name="Martin F."/>
            <person name="Nordberg H.P."/>
            <person name="Cantor M.N."/>
            <person name="Hua S.X."/>
        </authorList>
    </citation>
    <scope>NUCLEOTIDE SEQUENCE [LARGE SCALE GENOMIC DNA]</scope>
    <source>
        <strain evidence="8 9">MUT 4182</strain>
    </source>
</reference>
<dbReference type="Proteomes" id="UP000054248">
    <property type="component" value="Unassembled WGS sequence"/>
</dbReference>
<evidence type="ECO:0000313" key="9">
    <source>
        <dbReference type="Proteomes" id="UP000054248"/>
    </source>
</evidence>
<dbReference type="InterPro" id="IPR044640">
    <property type="entry name" value="RU2A"/>
</dbReference>
<gene>
    <name evidence="8" type="ORF">M407DRAFT_240687</name>
</gene>
<comment type="similarity">
    <text evidence="5">Belongs to the U2 small nuclear ribonucleoprotein A family.</text>
</comment>
<dbReference type="PANTHER" id="PTHR10552">
    <property type="entry name" value="U2 SMALL NUCLEAR RIBONUCLEOPROTEIN A"/>
    <property type="match status" value="1"/>
</dbReference>
<dbReference type="EMBL" id="KN822943">
    <property type="protein sequence ID" value="KIO34393.1"/>
    <property type="molecule type" value="Genomic_DNA"/>
</dbReference>
<evidence type="ECO:0000256" key="2">
    <source>
        <dbReference type="ARBA" id="ARBA00022614"/>
    </source>
</evidence>
<dbReference type="OrthoDB" id="433501at2759"/>
<dbReference type="Pfam" id="PF14580">
    <property type="entry name" value="LRR_9"/>
    <property type="match status" value="1"/>
</dbReference>
<evidence type="ECO:0000256" key="1">
    <source>
        <dbReference type="ARBA" id="ARBA00004123"/>
    </source>
</evidence>
<proteinExistence type="inferred from homology"/>
<evidence type="ECO:0000256" key="7">
    <source>
        <dbReference type="SAM" id="MobiDB-lite"/>
    </source>
</evidence>